<keyword evidence="3" id="KW-1185">Reference proteome</keyword>
<name>A0A367K991_RHIST</name>
<dbReference type="PANTHER" id="PTHR45694:SF18">
    <property type="entry name" value="GLUTAREDOXIN-1-RELATED"/>
    <property type="match status" value="1"/>
</dbReference>
<dbReference type="GO" id="GO:0015038">
    <property type="term" value="F:glutathione disulfide oxidoreductase activity"/>
    <property type="evidence" value="ECO:0007669"/>
    <property type="project" value="TreeGrafter"/>
</dbReference>
<evidence type="ECO:0000313" key="3">
    <source>
        <dbReference type="Proteomes" id="UP000253551"/>
    </source>
</evidence>
<gene>
    <name evidence="2" type="ORF">CU098_001506</name>
</gene>
<organism evidence="2 3">
    <name type="scientific">Rhizopus stolonifer</name>
    <name type="common">Rhizopus nigricans</name>
    <dbReference type="NCBI Taxonomy" id="4846"/>
    <lineage>
        <taxon>Eukaryota</taxon>
        <taxon>Fungi</taxon>
        <taxon>Fungi incertae sedis</taxon>
        <taxon>Mucoromycota</taxon>
        <taxon>Mucoromycotina</taxon>
        <taxon>Mucoromycetes</taxon>
        <taxon>Mucorales</taxon>
        <taxon>Mucorineae</taxon>
        <taxon>Rhizopodaceae</taxon>
        <taxon>Rhizopus</taxon>
    </lineage>
</organism>
<dbReference type="InterPro" id="IPR036249">
    <property type="entry name" value="Thioredoxin-like_sf"/>
</dbReference>
<dbReference type="PANTHER" id="PTHR45694">
    <property type="entry name" value="GLUTAREDOXIN 2"/>
    <property type="match status" value="1"/>
</dbReference>
<feature type="domain" description="Glutaredoxin" evidence="1">
    <location>
        <begin position="12"/>
        <end position="65"/>
    </location>
</feature>
<dbReference type="OrthoDB" id="423313at2759"/>
<comment type="caution">
    <text evidence="2">The sequence shown here is derived from an EMBL/GenBank/DDBJ whole genome shotgun (WGS) entry which is preliminary data.</text>
</comment>
<dbReference type="InterPro" id="IPR002109">
    <property type="entry name" value="Glutaredoxin"/>
</dbReference>
<dbReference type="Pfam" id="PF00462">
    <property type="entry name" value="Glutaredoxin"/>
    <property type="match status" value="1"/>
</dbReference>
<dbReference type="STRING" id="4846.A0A367K991"/>
<dbReference type="Proteomes" id="UP000253551">
    <property type="component" value="Unassembled WGS sequence"/>
</dbReference>
<dbReference type="GO" id="GO:0034599">
    <property type="term" value="P:cellular response to oxidative stress"/>
    <property type="evidence" value="ECO:0007669"/>
    <property type="project" value="TreeGrafter"/>
</dbReference>
<dbReference type="AlphaFoldDB" id="A0A367K991"/>
<dbReference type="EMBL" id="PJQM01002031">
    <property type="protein sequence ID" value="RCH98737.1"/>
    <property type="molecule type" value="Genomic_DNA"/>
</dbReference>
<dbReference type="SUPFAM" id="SSF52833">
    <property type="entry name" value="Thioredoxin-like"/>
    <property type="match status" value="1"/>
</dbReference>
<evidence type="ECO:0000259" key="1">
    <source>
        <dbReference type="Pfam" id="PF00462"/>
    </source>
</evidence>
<sequence>ERKSCFDAFDRYSQRAKKILKTYQLKPFKIVEVDLRDDDYQVKMTLKEISGRETFPNIFIQGKTIGGCDDLERLHETGELKNVFMENHLLEN</sequence>
<dbReference type="PRINTS" id="PR00160">
    <property type="entry name" value="GLUTAREDOXIN"/>
</dbReference>
<reference evidence="2 3" key="1">
    <citation type="journal article" date="2018" name="G3 (Bethesda)">
        <title>Phylogenetic and Phylogenomic Definition of Rhizopus Species.</title>
        <authorList>
            <person name="Gryganskyi A.P."/>
            <person name="Golan J."/>
            <person name="Dolatabadi S."/>
            <person name="Mondo S."/>
            <person name="Robb S."/>
            <person name="Idnurm A."/>
            <person name="Muszewska A."/>
            <person name="Steczkiewicz K."/>
            <person name="Masonjones S."/>
            <person name="Liao H.L."/>
            <person name="Gajdeczka M.T."/>
            <person name="Anike F."/>
            <person name="Vuek A."/>
            <person name="Anishchenko I.M."/>
            <person name="Voigt K."/>
            <person name="de Hoog G.S."/>
            <person name="Smith M.E."/>
            <person name="Heitman J."/>
            <person name="Vilgalys R."/>
            <person name="Stajich J.E."/>
        </authorList>
    </citation>
    <scope>NUCLEOTIDE SEQUENCE [LARGE SCALE GENOMIC DNA]</scope>
    <source>
        <strain evidence="2 3">LSU 92-RS-03</strain>
    </source>
</reference>
<dbReference type="PROSITE" id="PS51354">
    <property type="entry name" value="GLUTAREDOXIN_2"/>
    <property type="match status" value="1"/>
</dbReference>
<proteinExistence type="predicted"/>
<accession>A0A367K991</accession>
<dbReference type="InterPro" id="IPR014025">
    <property type="entry name" value="Glutaredoxin_subgr"/>
</dbReference>
<protein>
    <recommendedName>
        <fullName evidence="1">Glutaredoxin domain-containing protein</fullName>
    </recommendedName>
</protein>
<dbReference type="Gene3D" id="3.40.30.10">
    <property type="entry name" value="Glutaredoxin"/>
    <property type="match status" value="1"/>
</dbReference>
<dbReference type="GO" id="GO:0005737">
    <property type="term" value="C:cytoplasm"/>
    <property type="evidence" value="ECO:0007669"/>
    <property type="project" value="TreeGrafter"/>
</dbReference>
<feature type="non-terminal residue" evidence="2">
    <location>
        <position position="1"/>
    </location>
</feature>
<evidence type="ECO:0000313" key="2">
    <source>
        <dbReference type="EMBL" id="RCH98737.1"/>
    </source>
</evidence>